<dbReference type="OrthoDB" id="9991317at2759"/>
<dbReference type="Proteomes" id="UP000053647">
    <property type="component" value="Unassembled WGS sequence"/>
</dbReference>
<dbReference type="Gene3D" id="1.25.40.10">
    <property type="entry name" value="Tetratricopeptide repeat domain"/>
    <property type="match status" value="2"/>
</dbReference>
<dbReference type="Pfam" id="PF12770">
    <property type="entry name" value="CHAT"/>
    <property type="match status" value="1"/>
</dbReference>
<organism evidence="2 3">
    <name type="scientific">Paxillus involutus ATCC 200175</name>
    <dbReference type="NCBI Taxonomy" id="664439"/>
    <lineage>
        <taxon>Eukaryota</taxon>
        <taxon>Fungi</taxon>
        <taxon>Dikarya</taxon>
        <taxon>Basidiomycota</taxon>
        <taxon>Agaricomycotina</taxon>
        <taxon>Agaricomycetes</taxon>
        <taxon>Agaricomycetidae</taxon>
        <taxon>Boletales</taxon>
        <taxon>Paxilineae</taxon>
        <taxon>Paxillaceae</taxon>
        <taxon>Paxillus</taxon>
    </lineage>
</organism>
<dbReference type="SUPFAM" id="SSF48452">
    <property type="entry name" value="TPR-like"/>
    <property type="match status" value="1"/>
</dbReference>
<dbReference type="PANTHER" id="PTHR10098">
    <property type="entry name" value="RAPSYN-RELATED"/>
    <property type="match status" value="1"/>
</dbReference>
<evidence type="ECO:0000313" key="2">
    <source>
        <dbReference type="EMBL" id="KIJ11522.1"/>
    </source>
</evidence>
<dbReference type="EMBL" id="KN819378">
    <property type="protein sequence ID" value="KIJ11522.1"/>
    <property type="molecule type" value="Genomic_DNA"/>
</dbReference>
<evidence type="ECO:0000259" key="1">
    <source>
        <dbReference type="Pfam" id="PF12770"/>
    </source>
</evidence>
<evidence type="ECO:0000313" key="3">
    <source>
        <dbReference type="Proteomes" id="UP000053647"/>
    </source>
</evidence>
<gene>
    <name evidence="2" type="ORF">PAXINDRAFT_101666</name>
</gene>
<feature type="domain" description="CHAT" evidence="1">
    <location>
        <begin position="1100"/>
        <end position="1363"/>
    </location>
</feature>
<dbReference type="InterPro" id="IPR024983">
    <property type="entry name" value="CHAT_dom"/>
</dbReference>
<dbReference type="HOGENOM" id="CLU_001305_0_3_1"/>
<sequence length="1383" mass="152804">MAEIIQSLADSEDIHDPVEITRQTLQSLNPDDGKYFATLNALAGQLIARFKRSGNPNDLDEGVERTKELVALTSPDPSSRLPALGNLGTVFQTRFRIRGDAEDLAQAIHHFEACVESCPLQHPLYVPFVANLAMGLRARYLRDGDVSGLDRIVEICSTALSECPSENHYRDSLLNNFANALTDRFEKRGNRADLDMALTHYQACLELRPPGHPTRHSVLGNLGDVLLSKFRLDGDVRDLESAADYCGAALQLRAPGQEGYVFHLIGLGTVLLTLFETQGDVQRMEMAIRCYQAALASSTVANLDYIRLLSSYGGALRTRYAIFGDINDLNQAVEHLTASHDIQSPSFPDRANTLYSLGGTLLTRFNAMGNIADLDLSVEHCASALQLCAPSPHERPKMLSLYGNALLARFKAKGDAEDLNLAVSVCKDALASLSQKHTSYSSDVANLASVLLEHFNQTGNIDDVQVIIDHCDSALASAPPPQTAFALQATRAKAFFERFQYGGDKPDIDTAVEPLRELVKAIPQGHVEYIPAHIGFATALQIRFQLTTHRKDIDEAIEHYRIARRDCRLGDTNYVTTGMDLGNALRLRFVYSDDIDALDESIVLLSEVEEVLSTASGNTQYNASLINLGIALFMRFQMQRNIADLNTAIERITRALARSTWYEEFSTHSTLATLLSVRYDEHSNLEDLEQSVKYFHSAADKMPANHLHRSVLCRNYGHALVKLAGHRDSVHHLDVAIALYEEAITRSPSDHYDQPLTIMKLAEAVHQRGRILLCSNDIHTAMNLLTALIQTVPEGQLLQMVYLQSASTAKAMYELSKLTAVEESFMEEAFRYYEKGARYSPGHGFELVSAALQWAEFADKVHHSSALRAYQTSLDFLDKHVVSTASVKHRHETLLEHHLARHTSSLADNATACAISEGRLELAVELSEQGRGLLWSQMARIRTPLDSLRSADEDGRTLASEFERISSQLMRSSVPVSNGVLSVSRLSLEEDARQYRQLSKELDAIVERIRAKEGFQSFWRPMPFHNLQEAASGGPVILINVSQRRCDALIILHNEPPRLVPLPRATIEGITAMSRSFYETLKTTSSAGQEKVRDTQVASILRRLWDMVVSPVVDELLKFLPRGSRIWWCPTSKLTSLPLHGAGPYRRGSNNLANIFISSYTPTLSALIRSRSHKTSAHPGTPLPFIAIGQSKPATSTGERELEAVGAELDLVQSLVPTSMTFDRISDDDATADGATEALRTHAWAHLACHGRQDPSQPFDSAFAMRDRPLTLVDIVRADLSQPDFAFLSACHTAVGDKNTPDEVIHLAAGMQFAGFRSVIGTMWPVDDTMAHAMVGAFYKNMFKGDDVPDCTNAAKALHVAAKTVDKGVVSMEQRIVFIHIGA</sequence>
<protein>
    <recommendedName>
        <fullName evidence="1">CHAT domain-containing protein</fullName>
    </recommendedName>
</protein>
<keyword evidence="3" id="KW-1185">Reference proteome</keyword>
<dbReference type="InterPro" id="IPR011990">
    <property type="entry name" value="TPR-like_helical_dom_sf"/>
</dbReference>
<reference evidence="3" key="2">
    <citation type="submission" date="2015-01" db="EMBL/GenBank/DDBJ databases">
        <title>Evolutionary Origins and Diversification of the Mycorrhizal Mutualists.</title>
        <authorList>
            <consortium name="DOE Joint Genome Institute"/>
            <consortium name="Mycorrhizal Genomics Consortium"/>
            <person name="Kohler A."/>
            <person name="Kuo A."/>
            <person name="Nagy L.G."/>
            <person name="Floudas D."/>
            <person name="Copeland A."/>
            <person name="Barry K.W."/>
            <person name="Cichocki N."/>
            <person name="Veneault-Fourrey C."/>
            <person name="LaButti K."/>
            <person name="Lindquist E.A."/>
            <person name="Lipzen A."/>
            <person name="Lundell T."/>
            <person name="Morin E."/>
            <person name="Murat C."/>
            <person name="Riley R."/>
            <person name="Ohm R."/>
            <person name="Sun H."/>
            <person name="Tunlid A."/>
            <person name="Henrissat B."/>
            <person name="Grigoriev I.V."/>
            <person name="Hibbett D.S."/>
            <person name="Martin F."/>
        </authorList>
    </citation>
    <scope>NUCLEOTIDE SEQUENCE [LARGE SCALE GENOMIC DNA]</scope>
    <source>
        <strain evidence="3">ATCC 200175</strain>
    </source>
</reference>
<name>A0A0C9TUT4_PAXIN</name>
<accession>A0A0C9TUT4</accession>
<proteinExistence type="predicted"/>
<reference evidence="2 3" key="1">
    <citation type="submission" date="2014-06" db="EMBL/GenBank/DDBJ databases">
        <authorList>
            <consortium name="DOE Joint Genome Institute"/>
            <person name="Kuo A."/>
            <person name="Kohler A."/>
            <person name="Nagy L.G."/>
            <person name="Floudas D."/>
            <person name="Copeland A."/>
            <person name="Barry K.W."/>
            <person name="Cichocki N."/>
            <person name="Veneault-Fourrey C."/>
            <person name="LaButti K."/>
            <person name="Lindquist E.A."/>
            <person name="Lipzen A."/>
            <person name="Lundell T."/>
            <person name="Morin E."/>
            <person name="Murat C."/>
            <person name="Sun H."/>
            <person name="Tunlid A."/>
            <person name="Henrissat B."/>
            <person name="Grigoriev I.V."/>
            <person name="Hibbett D.S."/>
            <person name="Martin F."/>
            <person name="Nordberg H.P."/>
            <person name="Cantor M.N."/>
            <person name="Hua S.X."/>
        </authorList>
    </citation>
    <scope>NUCLEOTIDE SEQUENCE [LARGE SCALE GENOMIC DNA]</scope>
    <source>
        <strain evidence="2 3">ATCC 200175</strain>
    </source>
</reference>